<dbReference type="InterPro" id="IPR015424">
    <property type="entry name" value="PyrdxlP-dep_Trfase"/>
</dbReference>
<feature type="domain" description="Aminotransferase class V" evidence="5">
    <location>
        <begin position="52"/>
        <end position="366"/>
    </location>
</feature>
<evidence type="ECO:0000313" key="6">
    <source>
        <dbReference type="EMBL" id="MDF1612709.1"/>
    </source>
</evidence>
<dbReference type="Gene3D" id="3.90.1150.10">
    <property type="entry name" value="Aspartate Aminotransferase, domain 1"/>
    <property type="match status" value="1"/>
</dbReference>
<dbReference type="AlphaFoldDB" id="A0AAE3P1Q6"/>
<dbReference type="InterPro" id="IPR015421">
    <property type="entry name" value="PyrdxlP-dep_Trfase_major"/>
</dbReference>
<comment type="caution">
    <text evidence="6">The sequence shown here is derived from an EMBL/GenBank/DDBJ whole genome shotgun (WGS) entry which is preliminary data.</text>
</comment>
<dbReference type="Pfam" id="PF00266">
    <property type="entry name" value="Aminotran_5"/>
    <property type="match status" value="1"/>
</dbReference>
<reference evidence="6" key="1">
    <citation type="submission" date="2023-03" db="EMBL/GenBank/DDBJ databases">
        <title>Stygiobacter electus gen. nov., sp. nov., facultatively anaerobic thermotolerant bacterium of the class Ignavibacteria from a well of Yessentuki mineral water deposit.</title>
        <authorList>
            <person name="Podosokorskaya O.A."/>
            <person name="Elcheninov A.G."/>
            <person name="Petrova N.F."/>
            <person name="Zavarzina D.G."/>
            <person name="Kublanov I.V."/>
            <person name="Merkel A.Y."/>
        </authorList>
    </citation>
    <scope>NUCLEOTIDE SEQUENCE</scope>
    <source>
        <strain evidence="6">09-Me</strain>
    </source>
</reference>
<comment type="cofactor">
    <cofactor evidence="1 4">
        <name>pyridoxal 5'-phosphate</name>
        <dbReference type="ChEBI" id="CHEBI:597326"/>
    </cofactor>
</comment>
<dbReference type="InterPro" id="IPR020578">
    <property type="entry name" value="Aminotrans_V_PyrdxlP_BS"/>
</dbReference>
<evidence type="ECO:0000256" key="3">
    <source>
        <dbReference type="RuleBase" id="RU004075"/>
    </source>
</evidence>
<accession>A0AAE3P1Q6</accession>
<dbReference type="EMBL" id="JARGDL010000017">
    <property type="protein sequence ID" value="MDF1612709.1"/>
    <property type="molecule type" value="Genomic_DNA"/>
</dbReference>
<sequence>MDKKKVRELFPHLKTEQIYFNHAAIGPWSDLVLKRLEEYKNLRIGEMINPFPYFLEKSISAKKKLSQLINCSPDRIAWIDNVSNGISLLANSLQWKVGDEVILNDIEFPANVYPFLNLKSKGVEVKFAKSKNGIVDFDDIVSLVTNKTKLISISYVQFLTGYNAKIDEIGNYCKTKNIIFCVDAIQATGVLNIDVQKSNIDFLIGGTQKWLMTSQGLSYFFITEELQNRLVQESVGWLSVKNENDFLNYKLDLKDTAERFQNGTVNSLAVCLFDASLDLFIETGISYIQNEVRNNSSYLIKKLSEIGVHPILHNVDENHLSGIVSFQHKNNNELFEKLILRKIICAMREGYIRLSPHFYNTKDEIDFVVNEIKECLK</sequence>
<dbReference type="PROSITE" id="PS00595">
    <property type="entry name" value="AA_TRANSFER_CLASS_5"/>
    <property type="match status" value="1"/>
</dbReference>
<gene>
    <name evidence="6" type="ORF">P0M35_11155</name>
</gene>
<evidence type="ECO:0000259" key="5">
    <source>
        <dbReference type="Pfam" id="PF00266"/>
    </source>
</evidence>
<keyword evidence="7" id="KW-1185">Reference proteome</keyword>
<comment type="similarity">
    <text evidence="3">Belongs to the class-V pyridoxal-phosphate-dependent aminotransferase family.</text>
</comment>
<evidence type="ECO:0000256" key="1">
    <source>
        <dbReference type="ARBA" id="ARBA00001933"/>
    </source>
</evidence>
<keyword evidence="6" id="KW-0032">Aminotransferase</keyword>
<dbReference type="InterPro" id="IPR000192">
    <property type="entry name" value="Aminotrans_V_dom"/>
</dbReference>
<dbReference type="Proteomes" id="UP001221302">
    <property type="component" value="Unassembled WGS sequence"/>
</dbReference>
<evidence type="ECO:0000256" key="4">
    <source>
        <dbReference type="RuleBase" id="RU004504"/>
    </source>
</evidence>
<dbReference type="RefSeq" id="WP_321536480.1">
    <property type="nucleotide sequence ID" value="NZ_JARGDL010000017.1"/>
</dbReference>
<dbReference type="PANTHER" id="PTHR43586">
    <property type="entry name" value="CYSTEINE DESULFURASE"/>
    <property type="match status" value="1"/>
</dbReference>
<keyword evidence="6" id="KW-0808">Transferase</keyword>
<dbReference type="Gene3D" id="3.40.640.10">
    <property type="entry name" value="Type I PLP-dependent aspartate aminotransferase-like (Major domain)"/>
    <property type="match status" value="1"/>
</dbReference>
<organism evidence="6 7">
    <name type="scientific">Stygiobacter electus</name>
    <dbReference type="NCBI Taxonomy" id="3032292"/>
    <lineage>
        <taxon>Bacteria</taxon>
        <taxon>Pseudomonadati</taxon>
        <taxon>Ignavibacteriota</taxon>
        <taxon>Ignavibacteria</taxon>
        <taxon>Ignavibacteriales</taxon>
        <taxon>Melioribacteraceae</taxon>
        <taxon>Stygiobacter</taxon>
    </lineage>
</organism>
<keyword evidence="2" id="KW-0663">Pyridoxal phosphate</keyword>
<evidence type="ECO:0000313" key="7">
    <source>
        <dbReference type="Proteomes" id="UP001221302"/>
    </source>
</evidence>
<dbReference type="PANTHER" id="PTHR43586:SF15">
    <property type="entry name" value="BLR3095 PROTEIN"/>
    <property type="match status" value="1"/>
</dbReference>
<dbReference type="GO" id="GO:0008483">
    <property type="term" value="F:transaminase activity"/>
    <property type="evidence" value="ECO:0007669"/>
    <property type="project" value="UniProtKB-KW"/>
</dbReference>
<dbReference type="InterPro" id="IPR015422">
    <property type="entry name" value="PyrdxlP-dep_Trfase_small"/>
</dbReference>
<name>A0AAE3P1Q6_9BACT</name>
<evidence type="ECO:0000256" key="2">
    <source>
        <dbReference type="ARBA" id="ARBA00022898"/>
    </source>
</evidence>
<proteinExistence type="inferred from homology"/>
<protein>
    <submittedName>
        <fullName evidence="6">Aminotransferase class V-fold PLP-dependent enzyme</fullName>
    </submittedName>
</protein>
<dbReference type="SUPFAM" id="SSF53383">
    <property type="entry name" value="PLP-dependent transferases"/>
    <property type="match status" value="1"/>
</dbReference>